<dbReference type="EMBL" id="BMIC01000001">
    <property type="protein sequence ID" value="GFZ77885.1"/>
    <property type="molecule type" value="Genomic_DNA"/>
</dbReference>
<evidence type="ECO:0000256" key="1">
    <source>
        <dbReference type="PROSITE-ProRule" id="PRU00339"/>
    </source>
</evidence>
<keyword evidence="2" id="KW-0732">Signal</keyword>
<dbReference type="RefSeq" id="WP_188604684.1">
    <property type="nucleotide sequence ID" value="NZ_BMIC01000001.1"/>
</dbReference>
<feature type="chain" id="PRO_5035150298" description="Tetratricopeptide repeat protein" evidence="2">
    <location>
        <begin position="21"/>
        <end position="230"/>
    </location>
</feature>
<name>A0A8J2TM10_9FLAO</name>
<dbReference type="InterPro" id="IPR019734">
    <property type="entry name" value="TPR_rpt"/>
</dbReference>
<dbReference type="InterPro" id="IPR011990">
    <property type="entry name" value="TPR-like_helical_dom_sf"/>
</dbReference>
<feature type="repeat" description="TPR" evidence="1">
    <location>
        <begin position="183"/>
        <end position="216"/>
    </location>
</feature>
<dbReference type="Gene3D" id="1.25.40.10">
    <property type="entry name" value="Tetratricopeptide repeat domain"/>
    <property type="match status" value="1"/>
</dbReference>
<dbReference type="Proteomes" id="UP000598120">
    <property type="component" value="Unassembled WGS sequence"/>
</dbReference>
<dbReference type="SUPFAM" id="SSF48452">
    <property type="entry name" value="TPR-like"/>
    <property type="match status" value="1"/>
</dbReference>
<evidence type="ECO:0000313" key="3">
    <source>
        <dbReference type="EMBL" id="GFZ77885.1"/>
    </source>
</evidence>
<dbReference type="PROSITE" id="PS50005">
    <property type="entry name" value="TPR"/>
    <property type="match status" value="1"/>
</dbReference>
<proteinExistence type="predicted"/>
<protein>
    <recommendedName>
        <fullName evidence="5">Tetratricopeptide repeat protein</fullName>
    </recommendedName>
</protein>
<accession>A0A8J2TM10</accession>
<dbReference type="PROSITE" id="PS51257">
    <property type="entry name" value="PROKAR_LIPOPROTEIN"/>
    <property type="match status" value="1"/>
</dbReference>
<evidence type="ECO:0000313" key="4">
    <source>
        <dbReference type="Proteomes" id="UP000598120"/>
    </source>
</evidence>
<keyword evidence="1" id="KW-0802">TPR repeat</keyword>
<reference evidence="3 4" key="1">
    <citation type="journal article" date="2014" name="Int. J. Syst. Evol. Microbiol.">
        <title>Complete genome sequence of Corynebacterium casei LMG S-19264T (=DSM 44701T), isolated from a smear-ripened cheese.</title>
        <authorList>
            <consortium name="US DOE Joint Genome Institute (JGI-PGF)"/>
            <person name="Walter F."/>
            <person name="Albersmeier A."/>
            <person name="Kalinowski J."/>
            <person name="Ruckert C."/>
        </authorList>
    </citation>
    <scope>NUCLEOTIDE SEQUENCE [LARGE SCALE GENOMIC DNA]</scope>
    <source>
        <strain evidence="3 4">CGMCC 1.15295</strain>
    </source>
</reference>
<dbReference type="AlphaFoldDB" id="A0A8J2TM10"/>
<sequence>MKIKAILLFALIIFSCSKNVNYTPEIIKETSGRYVYSQEEVIDVYYDNNKLYLKWKGADKIETVAFDEHTFFVAEMYKKLRFVKHPQTKEAYLGIVSENDDNKVDYAYLKVADTFKTPRMYLKDKEYDKALAGYLAIKQQDSTSVFLEEASFNRLGYNLLNEKAFNDAISVFKINVVLYPNSDNVYDSLADAYLRKGDSTQAYTNYKKALELNTGNRRAKRFVESYKTKL</sequence>
<feature type="signal peptide" evidence="2">
    <location>
        <begin position="1"/>
        <end position="20"/>
    </location>
</feature>
<gene>
    <name evidence="3" type="ORF">GCM10011531_04200</name>
</gene>
<comment type="caution">
    <text evidence="3">The sequence shown here is derived from an EMBL/GenBank/DDBJ whole genome shotgun (WGS) entry which is preliminary data.</text>
</comment>
<organism evidence="3 4">
    <name type="scientific">Aquaticitalea lipolytica</name>
    <dbReference type="NCBI Taxonomy" id="1247562"/>
    <lineage>
        <taxon>Bacteria</taxon>
        <taxon>Pseudomonadati</taxon>
        <taxon>Bacteroidota</taxon>
        <taxon>Flavobacteriia</taxon>
        <taxon>Flavobacteriales</taxon>
        <taxon>Flavobacteriaceae</taxon>
        <taxon>Aquaticitalea</taxon>
    </lineage>
</organism>
<evidence type="ECO:0008006" key="5">
    <source>
        <dbReference type="Google" id="ProtNLM"/>
    </source>
</evidence>
<evidence type="ECO:0000256" key="2">
    <source>
        <dbReference type="SAM" id="SignalP"/>
    </source>
</evidence>
<keyword evidence="4" id="KW-1185">Reference proteome</keyword>